<feature type="region of interest" description="Disordered" evidence="1">
    <location>
        <begin position="261"/>
        <end position="280"/>
    </location>
</feature>
<evidence type="ECO:0000313" key="2">
    <source>
        <dbReference type="EMBL" id="KAK3518081.1"/>
    </source>
</evidence>
<evidence type="ECO:0000313" key="3">
    <source>
        <dbReference type="Proteomes" id="UP001274896"/>
    </source>
</evidence>
<proteinExistence type="predicted"/>
<feature type="region of interest" description="Disordered" evidence="1">
    <location>
        <begin position="206"/>
        <end position="226"/>
    </location>
</feature>
<feature type="region of interest" description="Disordered" evidence="1">
    <location>
        <begin position="1"/>
        <end position="20"/>
    </location>
</feature>
<reference evidence="2" key="1">
    <citation type="submission" date="2023-06" db="EMBL/GenBank/DDBJ databases">
        <title>Male Hemibagrus guttatus genome.</title>
        <authorList>
            <person name="Bian C."/>
        </authorList>
    </citation>
    <scope>NUCLEOTIDE SEQUENCE</scope>
    <source>
        <strain evidence="2">Male_cb2023</strain>
        <tissue evidence="2">Muscle</tissue>
    </source>
</reference>
<dbReference type="Proteomes" id="UP001274896">
    <property type="component" value="Unassembled WGS sequence"/>
</dbReference>
<dbReference type="EMBL" id="JAUCMX010000018">
    <property type="protein sequence ID" value="KAK3518081.1"/>
    <property type="molecule type" value="Genomic_DNA"/>
</dbReference>
<feature type="compositionally biased region" description="Polar residues" evidence="1">
    <location>
        <begin position="269"/>
        <end position="279"/>
    </location>
</feature>
<protein>
    <submittedName>
        <fullName evidence="2">Uncharacterized protein</fullName>
    </submittedName>
</protein>
<sequence>MQKRHNLLAPPPAATPKKGNVGNTDLLTMFIVNQIASTKQHAGKPKITHLPKSKGNYKSMGGEPLELPMSPCSPSRLSLAESKFQYSDQTLGLKERKHSLLDEFKFKTLSPLLETNLSDTSTSVYQHGVQVSINNISSASPSSSQAFNHLPRPTVHISSLPPTELYSTKTAQPVGICECKPWAVPYETEASQNSFVDGVQFGSTLHRTQSSGPSIHSATNPFNDLEMNDQEEQPHFFGLNNGSEELKEQPSKNMVFRGERCEGHEEESVNQNPTVNSSCTEEHNNAFTAETGGDRVSEGNGNLKEIADILLMMKQKNKYP</sequence>
<feature type="compositionally biased region" description="Polar residues" evidence="1">
    <location>
        <begin position="206"/>
        <end position="222"/>
    </location>
</feature>
<accession>A0AAE0QCP9</accession>
<evidence type="ECO:0000256" key="1">
    <source>
        <dbReference type="SAM" id="MobiDB-lite"/>
    </source>
</evidence>
<name>A0AAE0QCP9_9TELE</name>
<gene>
    <name evidence="2" type="ORF">QTP70_033310</name>
</gene>
<organism evidence="2 3">
    <name type="scientific">Hemibagrus guttatus</name>
    <dbReference type="NCBI Taxonomy" id="175788"/>
    <lineage>
        <taxon>Eukaryota</taxon>
        <taxon>Metazoa</taxon>
        <taxon>Chordata</taxon>
        <taxon>Craniata</taxon>
        <taxon>Vertebrata</taxon>
        <taxon>Euteleostomi</taxon>
        <taxon>Actinopterygii</taxon>
        <taxon>Neopterygii</taxon>
        <taxon>Teleostei</taxon>
        <taxon>Ostariophysi</taxon>
        <taxon>Siluriformes</taxon>
        <taxon>Bagridae</taxon>
        <taxon>Hemibagrus</taxon>
    </lineage>
</organism>
<dbReference type="AlphaFoldDB" id="A0AAE0QCP9"/>
<comment type="caution">
    <text evidence="2">The sequence shown here is derived from an EMBL/GenBank/DDBJ whole genome shotgun (WGS) entry which is preliminary data.</text>
</comment>
<keyword evidence="3" id="KW-1185">Reference proteome</keyword>